<dbReference type="EMBL" id="DVFJ01000001">
    <property type="protein sequence ID" value="HIQ70672.1"/>
    <property type="molecule type" value="Genomic_DNA"/>
</dbReference>
<dbReference type="PANTHER" id="PTHR36452:SF1">
    <property type="entry name" value="DUF2461 DOMAIN-CONTAINING PROTEIN"/>
    <property type="match status" value="1"/>
</dbReference>
<organism evidence="1 2">
    <name type="scientific">Candidatus Onthenecus intestinigallinarum</name>
    <dbReference type="NCBI Taxonomy" id="2840875"/>
    <lineage>
        <taxon>Bacteria</taxon>
        <taxon>Bacillati</taxon>
        <taxon>Bacillota</taxon>
        <taxon>Clostridia</taxon>
        <taxon>Eubacteriales</taxon>
        <taxon>Candidatus Onthenecus</taxon>
    </lineage>
</organism>
<comment type="caution">
    <text evidence="1">The sequence shown here is derived from an EMBL/GenBank/DDBJ whole genome shotgun (WGS) entry which is preliminary data.</text>
</comment>
<protein>
    <submittedName>
        <fullName evidence="1">DUF2461 domain-containing protein</fullName>
    </submittedName>
</protein>
<evidence type="ECO:0000313" key="1">
    <source>
        <dbReference type="EMBL" id="HIQ70672.1"/>
    </source>
</evidence>
<gene>
    <name evidence="1" type="ORF">IAB73_00425</name>
</gene>
<dbReference type="PANTHER" id="PTHR36452">
    <property type="entry name" value="CHROMOSOME 12, WHOLE GENOME SHOTGUN SEQUENCE"/>
    <property type="match status" value="1"/>
</dbReference>
<reference evidence="1" key="2">
    <citation type="journal article" date="2021" name="PeerJ">
        <title>Extensive microbial diversity within the chicken gut microbiome revealed by metagenomics and culture.</title>
        <authorList>
            <person name="Gilroy R."/>
            <person name="Ravi A."/>
            <person name="Getino M."/>
            <person name="Pursley I."/>
            <person name="Horton D.L."/>
            <person name="Alikhan N.F."/>
            <person name="Baker D."/>
            <person name="Gharbi K."/>
            <person name="Hall N."/>
            <person name="Watson M."/>
            <person name="Adriaenssens E.M."/>
            <person name="Foster-Nyarko E."/>
            <person name="Jarju S."/>
            <person name="Secka A."/>
            <person name="Antonio M."/>
            <person name="Oren A."/>
            <person name="Chaudhuri R.R."/>
            <person name="La Ragione R."/>
            <person name="Hildebrand F."/>
            <person name="Pallen M.J."/>
        </authorList>
    </citation>
    <scope>NUCLEOTIDE SEQUENCE</scope>
    <source>
        <strain evidence="1">ChiSxjej2B14-6234</strain>
    </source>
</reference>
<dbReference type="InterPro" id="IPR012808">
    <property type="entry name" value="CHP02453"/>
</dbReference>
<dbReference type="InterPro" id="IPR015996">
    <property type="entry name" value="UCP028451"/>
</dbReference>
<reference evidence="1" key="1">
    <citation type="submission" date="2020-10" db="EMBL/GenBank/DDBJ databases">
        <authorList>
            <person name="Gilroy R."/>
        </authorList>
    </citation>
    <scope>NUCLEOTIDE SEQUENCE</scope>
    <source>
        <strain evidence="1">ChiSxjej2B14-6234</strain>
    </source>
</reference>
<accession>A0A9D1CPR6</accession>
<evidence type="ECO:0000313" key="2">
    <source>
        <dbReference type="Proteomes" id="UP000886887"/>
    </source>
</evidence>
<dbReference type="Proteomes" id="UP000886887">
    <property type="component" value="Unassembled WGS sequence"/>
</dbReference>
<sequence length="236" mass="27655">MFDGFPQEMIGFLLSIRFNNSTAYFQAHRDEYERFVKRPLYALCEALAPVVQEIDPDLDTRPAGVCSRLRRDTRFSRDKSPYRDHVWIGWRYAGEPRSEIFGLYWDAYPESSSWGCGAYGENKPVMDALRARMLEHPEEMLAILNAPDFKGRFVLEGPDYKKLAVPDALPEALRPLYNKKGFYFHQATDAEQDLELIFSGRIVERVSRDLRALGPLYRYMRRMQEAAGPRERRWDR</sequence>
<proteinExistence type="predicted"/>
<dbReference type="PIRSF" id="PIRSF028451">
    <property type="entry name" value="UCP028451"/>
    <property type="match status" value="1"/>
</dbReference>
<name>A0A9D1CPR6_9FIRM</name>
<dbReference type="AlphaFoldDB" id="A0A9D1CPR6"/>
<dbReference type="Pfam" id="PF09365">
    <property type="entry name" value="DUF2461"/>
    <property type="match status" value="1"/>
</dbReference>